<dbReference type="Pfam" id="PF00476">
    <property type="entry name" value="DNA_pol_A"/>
    <property type="match status" value="1"/>
</dbReference>
<dbReference type="Gene3D" id="3.40.50.1010">
    <property type="entry name" value="5'-nuclease"/>
    <property type="match status" value="1"/>
</dbReference>
<dbReference type="InterPro" id="IPR001098">
    <property type="entry name" value="DNA-dir_DNA_pol_A_palm_dom"/>
</dbReference>
<evidence type="ECO:0000256" key="13">
    <source>
        <dbReference type="ARBA" id="ARBA00023125"/>
    </source>
</evidence>
<dbReference type="Pfam" id="PF01612">
    <property type="entry name" value="DNA_pol_A_exo1"/>
    <property type="match status" value="1"/>
</dbReference>
<accession>A0A2R8AED2</accession>
<dbReference type="InterPro" id="IPR029060">
    <property type="entry name" value="PIN-like_dom_sf"/>
</dbReference>
<evidence type="ECO:0000256" key="3">
    <source>
        <dbReference type="ARBA" id="ARBA00012417"/>
    </source>
</evidence>
<evidence type="ECO:0000256" key="10">
    <source>
        <dbReference type="ARBA" id="ARBA00022801"/>
    </source>
</evidence>
<evidence type="ECO:0000259" key="20">
    <source>
        <dbReference type="SMART" id="SM00475"/>
    </source>
</evidence>
<keyword evidence="13 17" id="KW-0238">DNA-binding</keyword>
<proteinExistence type="inferred from homology"/>
<feature type="domain" description="5'-3' exonuclease" evidence="20">
    <location>
        <begin position="7"/>
        <end position="267"/>
    </location>
</feature>
<evidence type="ECO:0000259" key="21">
    <source>
        <dbReference type="SMART" id="SM00479"/>
    </source>
</evidence>
<keyword evidence="7 17" id="KW-0235">DNA replication</keyword>
<feature type="domain" description="DNA-directed DNA polymerase family A palm" evidence="22">
    <location>
        <begin position="688"/>
        <end position="893"/>
    </location>
</feature>
<dbReference type="RefSeq" id="WP_108783344.1">
    <property type="nucleotide sequence ID" value="NZ_OMKW01000004.1"/>
</dbReference>
<feature type="domain" description="3'-5' exonuclease" evidence="19">
    <location>
        <begin position="324"/>
        <end position="519"/>
    </location>
</feature>
<dbReference type="InterPro" id="IPR020046">
    <property type="entry name" value="5-3_exonucl_a-hlix_arch_N"/>
</dbReference>
<dbReference type="Gene3D" id="3.30.70.370">
    <property type="match status" value="1"/>
</dbReference>
<dbReference type="EC" id="2.7.7.7" evidence="3 16"/>
<evidence type="ECO:0000259" key="22">
    <source>
        <dbReference type="SMART" id="SM00482"/>
    </source>
</evidence>
<keyword evidence="11 17" id="KW-0269">Exonuclease</keyword>
<dbReference type="FunFam" id="3.40.50.1010:FF:000001">
    <property type="entry name" value="DNA polymerase I"/>
    <property type="match status" value="1"/>
</dbReference>
<comment type="function">
    <text evidence="17">In addition to polymerase activity, this DNA polymerase exhibits 3'-5' and 5'-3' exonuclease activity.</text>
</comment>
<keyword evidence="6 17" id="KW-0548">Nucleotidyltransferase</keyword>
<keyword evidence="24" id="KW-1185">Reference proteome</keyword>
<evidence type="ECO:0000256" key="16">
    <source>
        <dbReference type="NCBIfam" id="TIGR00593"/>
    </source>
</evidence>
<dbReference type="EMBL" id="OMKW01000004">
    <property type="protein sequence ID" value="SPF30623.1"/>
    <property type="molecule type" value="Genomic_DNA"/>
</dbReference>
<dbReference type="InterPro" id="IPR002562">
    <property type="entry name" value="3'-5'_exonuclease_dom"/>
</dbReference>
<keyword evidence="8" id="KW-0540">Nuclease</keyword>
<dbReference type="InterPro" id="IPR036397">
    <property type="entry name" value="RNaseH_sf"/>
</dbReference>
<dbReference type="PRINTS" id="PR00868">
    <property type="entry name" value="DNAPOLI"/>
</dbReference>
<protein>
    <recommendedName>
        <fullName evidence="4 16">DNA polymerase I</fullName>
        <ecNumber evidence="3 16">2.7.7.7</ecNumber>
    </recommendedName>
</protein>
<comment type="subunit">
    <text evidence="2">Single-chain monomer with multiple functions.</text>
</comment>
<evidence type="ECO:0000256" key="15">
    <source>
        <dbReference type="ARBA" id="ARBA00049244"/>
    </source>
</evidence>
<dbReference type="FunFam" id="1.10.150.20:FF:000003">
    <property type="entry name" value="DNA polymerase I"/>
    <property type="match status" value="1"/>
</dbReference>
<dbReference type="InterPro" id="IPR018320">
    <property type="entry name" value="DNA_polymerase_1"/>
</dbReference>
<dbReference type="GO" id="GO:0008409">
    <property type="term" value="F:5'-3' exonuclease activity"/>
    <property type="evidence" value="ECO:0007669"/>
    <property type="project" value="UniProtKB-UniRule"/>
</dbReference>
<evidence type="ECO:0000256" key="5">
    <source>
        <dbReference type="ARBA" id="ARBA00022679"/>
    </source>
</evidence>
<dbReference type="Proteomes" id="UP000244932">
    <property type="component" value="Unassembled WGS sequence"/>
</dbReference>
<dbReference type="SMART" id="SM00279">
    <property type="entry name" value="HhH2"/>
    <property type="match status" value="1"/>
</dbReference>
<dbReference type="InterPro" id="IPR002421">
    <property type="entry name" value="5-3_exonuclease"/>
</dbReference>
<gene>
    <name evidence="17 23" type="primary">polA</name>
    <name evidence="23" type="ORF">POI8812_02963</name>
</gene>
<evidence type="ECO:0000256" key="7">
    <source>
        <dbReference type="ARBA" id="ARBA00022705"/>
    </source>
</evidence>
<evidence type="ECO:0000256" key="8">
    <source>
        <dbReference type="ARBA" id="ARBA00022722"/>
    </source>
</evidence>
<dbReference type="InterPro" id="IPR008918">
    <property type="entry name" value="HhH2"/>
</dbReference>
<dbReference type="NCBIfam" id="TIGR00593">
    <property type="entry name" value="pola"/>
    <property type="match status" value="1"/>
</dbReference>
<dbReference type="GO" id="GO:0006261">
    <property type="term" value="P:DNA-templated DNA replication"/>
    <property type="evidence" value="ECO:0007669"/>
    <property type="project" value="UniProtKB-UniRule"/>
</dbReference>
<comment type="similarity">
    <text evidence="1 17">Belongs to the DNA polymerase type-A family.</text>
</comment>
<dbReference type="InterPro" id="IPR020045">
    <property type="entry name" value="DNA_polI_H3TH"/>
</dbReference>
<evidence type="ECO:0000313" key="23">
    <source>
        <dbReference type="EMBL" id="SPF30623.1"/>
    </source>
</evidence>
<keyword evidence="14 17" id="KW-0234">DNA repair</keyword>
<dbReference type="SMART" id="SM00474">
    <property type="entry name" value="35EXOc"/>
    <property type="match status" value="1"/>
</dbReference>
<evidence type="ECO:0000256" key="2">
    <source>
        <dbReference type="ARBA" id="ARBA00011541"/>
    </source>
</evidence>
<dbReference type="CDD" id="cd08637">
    <property type="entry name" value="DNA_pol_A_pol_I_C"/>
    <property type="match status" value="1"/>
</dbReference>
<dbReference type="InterPro" id="IPR013520">
    <property type="entry name" value="Ribonucl_H"/>
</dbReference>
<dbReference type="CDD" id="cd09859">
    <property type="entry name" value="PIN_53EXO"/>
    <property type="match status" value="1"/>
</dbReference>
<reference evidence="23 24" key="1">
    <citation type="submission" date="2018-03" db="EMBL/GenBank/DDBJ databases">
        <authorList>
            <person name="Keele B.F."/>
        </authorList>
    </citation>
    <scope>NUCLEOTIDE SEQUENCE [LARGE SCALE GENOMIC DNA]</scope>
    <source>
        <strain evidence="23 24">CeCT 8812</strain>
    </source>
</reference>
<evidence type="ECO:0000259" key="19">
    <source>
        <dbReference type="SMART" id="SM00474"/>
    </source>
</evidence>
<dbReference type="GO" id="GO:0003887">
    <property type="term" value="F:DNA-directed DNA polymerase activity"/>
    <property type="evidence" value="ECO:0007669"/>
    <property type="project" value="UniProtKB-UniRule"/>
</dbReference>
<name>A0A2R8AED2_9RHOB</name>
<dbReference type="Gene3D" id="3.30.420.10">
    <property type="entry name" value="Ribonuclease H-like superfamily/Ribonuclease H"/>
    <property type="match status" value="1"/>
</dbReference>
<evidence type="ECO:0000256" key="17">
    <source>
        <dbReference type="RuleBase" id="RU004460"/>
    </source>
</evidence>
<keyword evidence="12 17" id="KW-0239">DNA-directed DNA polymerase</keyword>
<evidence type="ECO:0000256" key="14">
    <source>
        <dbReference type="ARBA" id="ARBA00023204"/>
    </source>
</evidence>
<dbReference type="PANTHER" id="PTHR10133:SF27">
    <property type="entry name" value="DNA POLYMERASE NU"/>
    <property type="match status" value="1"/>
</dbReference>
<dbReference type="SUPFAM" id="SSF88723">
    <property type="entry name" value="PIN domain-like"/>
    <property type="match status" value="1"/>
</dbReference>
<dbReference type="GO" id="GO:0003677">
    <property type="term" value="F:DNA binding"/>
    <property type="evidence" value="ECO:0007669"/>
    <property type="project" value="UniProtKB-UniRule"/>
</dbReference>
<organism evidence="23 24">
    <name type="scientific">Pontivivens insulae</name>
    <dbReference type="NCBI Taxonomy" id="1639689"/>
    <lineage>
        <taxon>Bacteria</taxon>
        <taxon>Pseudomonadati</taxon>
        <taxon>Pseudomonadota</taxon>
        <taxon>Alphaproteobacteria</taxon>
        <taxon>Rhodobacterales</taxon>
        <taxon>Paracoccaceae</taxon>
        <taxon>Pontivivens</taxon>
    </lineage>
</organism>
<dbReference type="PROSITE" id="PS00447">
    <property type="entry name" value="DNA_POLYMERASE_A"/>
    <property type="match status" value="1"/>
</dbReference>
<dbReference type="GO" id="GO:0006302">
    <property type="term" value="P:double-strand break repair"/>
    <property type="evidence" value="ECO:0007669"/>
    <property type="project" value="TreeGrafter"/>
</dbReference>
<dbReference type="FunFam" id="1.10.150.20:FF:000002">
    <property type="entry name" value="DNA polymerase I"/>
    <property type="match status" value="1"/>
</dbReference>
<dbReference type="Pfam" id="PF01367">
    <property type="entry name" value="5_3_exonuc"/>
    <property type="match status" value="1"/>
</dbReference>
<keyword evidence="5 17" id="KW-0808">Transferase</keyword>
<dbReference type="Gene3D" id="1.20.1060.10">
    <property type="entry name" value="Taq DNA Polymerase, Chain T, domain 4"/>
    <property type="match status" value="1"/>
</dbReference>
<feature type="region of interest" description="Disordered" evidence="18">
    <location>
        <begin position="297"/>
        <end position="318"/>
    </location>
</feature>
<dbReference type="NCBIfam" id="NF004397">
    <property type="entry name" value="PRK05755.1"/>
    <property type="match status" value="1"/>
</dbReference>
<dbReference type="SMART" id="SM00479">
    <property type="entry name" value="EXOIII"/>
    <property type="match status" value="1"/>
</dbReference>
<dbReference type="SUPFAM" id="SSF53098">
    <property type="entry name" value="Ribonuclease H-like"/>
    <property type="match status" value="1"/>
</dbReference>
<dbReference type="Gene3D" id="1.10.150.20">
    <property type="entry name" value="5' to 3' exonuclease, C-terminal subdomain"/>
    <property type="match status" value="2"/>
</dbReference>
<evidence type="ECO:0000256" key="12">
    <source>
        <dbReference type="ARBA" id="ARBA00022932"/>
    </source>
</evidence>
<dbReference type="PANTHER" id="PTHR10133">
    <property type="entry name" value="DNA POLYMERASE I"/>
    <property type="match status" value="1"/>
</dbReference>
<dbReference type="InterPro" id="IPR036279">
    <property type="entry name" value="5-3_exonuclease_C_sf"/>
</dbReference>
<evidence type="ECO:0000256" key="9">
    <source>
        <dbReference type="ARBA" id="ARBA00022763"/>
    </source>
</evidence>
<dbReference type="InterPro" id="IPR002298">
    <property type="entry name" value="DNA_polymerase_A"/>
</dbReference>
<dbReference type="OrthoDB" id="9806424at2"/>
<dbReference type="CDD" id="cd09898">
    <property type="entry name" value="H3TH_53EXO"/>
    <property type="match status" value="1"/>
</dbReference>
<dbReference type="InterPro" id="IPR012337">
    <property type="entry name" value="RNaseH-like_sf"/>
</dbReference>
<feature type="domain" description="Exonuclease" evidence="21">
    <location>
        <begin position="344"/>
        <end position="520"/>
    </location>
</feature>
<dbReference type="InterPro" id="IPR043502">
    <property type="entry name" value="DNA/RNA_pol_sf"/>
</dbReference>
<dbReference type="CDD" id="cd06139">
    <property type="entry name" value="DNA_polA_I_Ecoli_like_exo"/>
    <property type="match status" value="1"/>
</dbReference>
<dbReference type="SMART" id="SM00482">
    <property type="entry name" value="POLAc"/>
    <property type="match status" value="1"/>
</dbReference>
<evidence type="ECO:0000256" key="11">
    <source>
        <dbReference type="ARBA" id="ARBA00022839"/>
    </source>
</evidence>
<dbReference type="FunFam" id="3.30.420.10:FF:000026">
    <property type="entry name" value="DNA polymerase I"/>
    <property type="match status" value="1"/>
</dbReference>
<evidence type="ECO:0000256" key="18">
    <source>
        <dbReference type="SAM" id="MobiDB-lite"/>
    </source>
</evidence>
<sequence>MSIGKGHHLHLIDGSGFIFRAFHALPPLTRKSDGLPVGAVSGFCNMLLKMVEGNTGDDAPTHLAVIFDHSSKTFRNDIYPQYKAQRPPLPEDLRPQIPLTREATRAFGLCCIEQEGWEADDLIATFAVQARDAGARVTIISSDKDLMQLVGGGVEMMDGMKNVRIGPEEVEAKFGVGPEKVVDVQALAGDSVDNVPGAPGIGIKTAALLINEYGDVETLLERAEEIKQPKRRQSLIENAEQIRISKQLVTLEQNVPVEVGIDAMEVQPLEAEKVLPFLAEMEFRTITNRVAEKLGADAPTIDDTPKGSTAGKEPDLPTMDHSAYEIVRDEAALQVWIDRAYERGYVSVDTETTGLDEMRAGLVGVCLAIDPGRACYVPLAHVNGTGDLLGGAERAEGQMDFDRALEMLRPMLEDASILKILQNAKYDLKIFANEGITLTPIDDTMLISYALNAGLHTHGMDALSERYLDHKPIPIKDLIGSGKKQITFDQVKIDEAAPYAAEDADITARLWTTLKPRLAAEHVTTVYETMERPLVPVLAQMERYGIKVNRDHLSRMSNSFAQKMAGLEDEIQKLAGRKFNVGSPKQLGEILFDEMGLEGGKKGKTGAYSTGADVLETLAAQGHDLPARVLDWRQLSKLKSTYTDALQEHIHPETGRVHTSYSIAGANTGRLASTDPNLQNIPVRTEEGRRIREAFIPEEGNTLVSLDYSQIELRILAHIADIPALKQAFRDGLDIHAMTASEMFDVPLDEMTPDVRRQAKAINFGVIYGISAFGLANNLRIPREDAKAFIDRYFERFPGIRQYMDETVAFAKEHKYVETLFGRRIHTPEIGAKGPRAGFANRAAINAPIQGTAADIIRRAMIRVPPAIEAAKLPGRMLLQVHDELLFEVPKDAANDLIETVRDVMENAASPAVHLDVPLTVDGGTGSNWAEAH</sequence>
<dbReference type="AlphaFoldDB" id="A0A2R8AED2"/>
<dbReference type="SUPFAM" id="SSF56672">
    <property type="entry name" value="DNA/RNA polymerases"/>
    <property type="match status" value="1"/>
</dbReference>
<dbReference type="FunFam" id="1.20.1060.10:FF:000001">
    <property type="entry name" value="DNA polymerase I"/>
    <property type="match status" value="1"/>
</dbReference>
<dbReference type="SMART" id="SM00475">
    <property type="entry name" value="53EXOc"/>
    <property type="match status" value="1"/>
</dbReference>
<dbReference type="SUPFAM" id="SSF47807">
    <property type="entry name" value="5' to 3' exonuclease, C-terminal subdomain"/>
    <property type="match status" value="1"/>
</dbReference>
<dbReference type="InterPro" id="IPR019760">
    <property type="entry name" value="DNA-dir_DNA_pol_A_CS"/>
</dbReference>
<evidence type="ECO:0000256" key="4">
    <source>
        <dbReference type="ARBA" id="ARBA00020311"/>
    </source>
</evidence>
<evidence type="ECO:0000256" key="1">
    <source>
        <dbReference type="ARBA" id="ARBA00007705"/>
    </source>
</evidence>
<keyword evidence="9 17" id="KW-0227">DNA damage</keyword>
<evidence type="ECO:0000256" key="6">
    <source>
        <dbReference type="ARBA" id="ARBA00022695"/>
    </source>
</evidence>
<comment type="catalytic activity">
    <reaction evidence="15 17">
        <text>DNA(n) + a 2'-deoxyribonucleoside 5'-triphosphate = DNA(n+1) + diphosphate</text>
        <dbReference type="Rhea" id="RHEA:22508"/>
        <dbReference type="Rhea" id="RHEA-COMP:17339"/>
        <dbReference type="Rhea" id="RHEA-COMP:17340"/>
        <dbReference type="ChEBI" id="CHEBI:33019"/>
        <dbReference type="ChEBI" id="CHEBI:61560"/>
        <dbReference type="ChEBI" id="CHEBI:173112"/>
        <dbReference type="EC" id="2.7.7.7"/>
    </reaction>
</comment>
<dbReference type="Pfam" id="PF02739">
    <property type="entry name" value="5_3_exonuc_N"/>
    <property type="match status" value="1"/>
</dbReference>
<dbReference type="GO" id="GO:0008408">
    <property type="term" value="F:3'-5' exonuclease activity"/>
    <property type="evidence" value="ECO:0007669"/>
    <property type="project" value="UniProtKB-UniRule"/>
</dbReference>
<keyword evidence="10 17" id="KW-0378">Hydrolase</keyword>
<evidence type="ECO:0000313" key="24">
    <source>
        <dbReference type="Proteomes" id="UP000244932"/>
    </source>
</evidence>